<dbReference type="Proteomes" id="UP001153332">
    <property type="component" value="Unassembled WGS sequence"/>
</dbReference>
<gene>
    <name evidence="1" type="ORF">O1611_g7695</name>
</gene>
<name>A0ACC2JEI7_9PEZI</name>
<evidence type="ECO:0000313" key="2">
    <source>
        <dbReference type="Proteomes" id="UP001153332"/>
    </source>
</evidence>
<accession>A0ACC2JEI7</accession>
<organism evidence="1 2">
    <name type="scientific">Lasiodiplodia mahajangana</name>
    <dbReference type="NCBI Taxonomy" id="1108764"/>
    <lineage>
        <taxon>Eukaryota</taxon>
        <taxon>Fungi</taxon>
        <taxon>Dikarya</taxon>
        <taxon>Ascomycota</taxon>
        <taxon>Pezizomycotina</taxon>
        <taxon>Dothideomycetes</taxon>
        <taxon>Dothideomycetes incertae sedis</taxon>
        <taxon>Botryosphaeriales</taxon>
        <taxon>Botryosphaeriaceae</taxon>
        <taxon>Lasiodiplodia</taxon>
    </lineage>
</organism>
<proteinExistence type="predicted"/>
<evidence type="ECO:0000313" key="1">
    <source>
        <dbReference type="EMBL" id="KAJ8125943.1"/>
    </source>
</evidence>
<comment type="caution">
    <text evidence="1">The sequence shown here is derived from an EMBL/GenBank/DDBJ whole genome shotgun (WGS) entry which is preliminary data.</text>
</comment>
<sequence length="269" mass="29524">MSLATIAGAAGALAAGMYLDARFLLRNDLRQGNRKLAAKLGMMYLAKKARENKLLIYNLLEDRAGTPEGDHICLIFEDRQWTFTEFYHALQPIANWLLKDLGIKKGEVVALDGGNTPEYMMLIFALEAIGAASALLNHNITGDALVHSVKLSASRYMITDKQIENHVSPLEPKLKDEGVDVIYYSPSFIETLKDTEPLPKERHMGLNPTGTFAVLYTSGTTGLPKGVILPRSRVLMFGRGIAGFLPLKPGDRITWASCADISSTHPQVP</sequence>
<reference evidence="1" key="1">
    <citation type="submission" date="2022-12" db="EMBL/GenBank/DDBJ databases">
        <title>Genome Sequence of Lasiodiplodia mahajangana.</title>
        <authorList>
            <person name="Buettner E."/>
        </authorList>
    </citation>
    <scope>NUCLEOTIDE SEQUENCE</scope>
    <source>
        <strain evidence="1">VT137</strain>
    </source>
</reference>
<keyword evidence="2" id="KW-1185">Reference proteome</keyword>
<protein>
    <submittedName>
        <fullName evidence="1">Uncharacterized protein</fullName>
    </submittedName>
</protein>
<dbReference type="EMBL" id="JAPUUL010002108">
    <property type="protein sequence ID" value="KAJ8125943.1"/>
    <property type="molecule type" value="Genomic_DNA"/>
</dbReference>